<reference evidence="1" key="2">
    <citation type="submission" date="2016-06" db="EMBL/GenBank/DDBJ databases">
        <title>The genome of a short-lived fish provides insights into sex chromosome evolution and the genetic control of aging.</title>
        <authorList>
            <person name="Reichwald K."/>
            <person name="Felder M."/>
            <person name="Petzold A."/>
            <person name="Koch P."/>
            <person name="Groth M."/>
            <person name="Platzer M."/>
        </authorList>
    </citation>
    <scope>NUCLEOTIDE SEQUENCE</scope>
    <source>
        <tissue evidence="1">Brain</tissue>
    </source>
</reference>
<accession>A0A1A8NBZ6</accession>
<dbReference type="EMBL" id="HAEH01001172">
    <property type="protein sequence ID" value="SBR66367.1"/>
    <property type="molecule type" value="Transcribed_RNA"/>
</dbReference>
<organism evidence="1">
    <name type="scientific">Nothobranchius rachovii</name>
    <name type="common">bluefin notho</name>
    <dbReference type="NCBI Taxonomy" id="451742"/>
    <lineage>
        <taxon>Eukaryota</taxon>
        <taxon>Metazoa</taxon>
        <taxon>Chordata</taxon>
        <taxon>Craniata</taxon>
        <taxon>Vertebrata</taxon>
        <taxon>Euteleostomi</taxon>
        <taxon>Actinopterygii</taxon>
        <taxon>Neopterygii</taxon>
        <taxon>Teleostei</taxon>
        <taxon>Neoteleostei</taxon>
        <taxon>Acanthomorphata</taxon>
        <taxon>Ovalentaria</taxon>
        <taxon>Atherinomorphae</taxon>
        <taxon>Cyprinodontiformes</taxon>
        <taxon>Nothobranchiidae</taxon>
        <taxon>Nothobranchius</taxon>
    </lineage>
</organism>
<evidence type="ECO:0000313" key="1">
    <source>
        <dbReference type="EMBL" id="SBR66367.1"/>
    </source>
</evidence>
<feature type="non-terminal residue" evidence="1">
    <location>
        <position position="1"/>
    </location>
</feature>
<dbReference type="AlphaFoldDB" id="A0A1A8NBZ6"/>
<feature type="non-terminal residue" evidence="1">
    <location>
        <position position="39"/>
    </location>
</feature>
<gene>
    <name evidence="1" type="primary">BX005250.1</name>
</gene>
<reference evidence="1" key="1">
    <citation type="submission" date="2016-05" db="EMBL/GenBank/DDBJ databases">
        <authorList>
            <person name="Lavstsen T."/>
            <person name="Jespersen J.S."/>
        </authorList>
    </citation>
    <scope>NUCLEOTIDE SEQUENCE</scope>
    <source>
        <tissue evidence="1">Brain</tissue>
    </source>
</reference>
<proteinExistence type="predicted"/>
<sequence>QFGSVQHFSCTSFPWWNRTRKVSYVQSLCAFEAGSLNIA</sequence>
<protein>
    <submittedName>
        <fullName evidence="1">Uncharacterized protein</fullName>
    </submittedName>
</protein>
<name>A0A1A8NBZ6_9TELE</name>